<dbReference type="InterPro" id="IPR003439">
    <property type="entry name" value="ABC_transporter-like_ATP-bd"/>
</dbReference>
<name>A0A1I7A642_9ACTN</name>
<keyword evidence="4 11" id="KW-0067">ATP-binding</keyword>
<evidence type="ECO:0000313" key="12">
    <source>
        <dbReference type="Proteomes" id="UP000199165"/>
    </source>
</evidence>
<evidence type="ECO:0000256" key="8">
    <source>
        <dbReference type="SAM" id="Phobius"/>
    </source>
</evidence>
<feature type="transmembrane region" description="Helical" evidence="8">
    <location>
        <begin position="263"/>
        <end position="291"/>
    </location>
</feature>
<evidence type="ECO:0000256" key="5">
    <source>
        <dbReference type="ARBA" id="ARBA00022989"/>
    </source>
</evidence>
<feature type="transmembrane region" description="Helical" evidence="8">
    <location>
        <begin position="184"/>
        <end position="202"/>
    </location>
</feature>
<dbReference type="CDD" id="cd18584">
    <property type="entry name" value="ABC_6TM_AarD_CydD"/>
    <property type="match status" value="1"/>
</dbReference>
<dbReference type="GO" id="GO:0042883">
    <property type="term" value="P:cysteine transport"/>
    <property type="evidence" value="ECO:0007669"/>
    <property type="project" value="InterPro"/>
</dbReference>
<keyword evidence="3" id="KW-0547">Nucleotide-binding</keyword>
<feature type="region of interest" description="Disordered" evidence="7">
    <location>
        <begin position="915"/>
        <end position="949"/>
    </location>
</feature>
<dbReference type="Proteomes" id="UP000199165">
    <property type="component" value="Unassembled WGS sequence"/>
</dbReference>
<feature type="domain" description="ABC transmembrane type-1" evidence="10">
    <location>
        <begin position="44"/>
        <end position="318"/>
    </location>
</feature>
<dbReference type="GO" id="GO:0005886">
    <property type="term" value="C:plasma membrane"/>
    <property type="evidence" value="ECO:0007669"/>
    <property type="project" value="UniProtKB-SubCell"/>
</dbReference>
<dbReference type="PANTHER" id="PTHR24221">
    <property type="entry name" value="ATP-BINDING CASSETTE SUB-FAMILY B"/>
    <property type="match status" value="1"/>
</dbReference>
<dbReference type="EMBL" id="FPAT01000006">
    <property type="protein sequence ID" value="SFT70394.1"/>
    <property type="molecule type" value="Genomic_DNA"/>
</dbReference>
<feature type="transmembrane region" description="Helical" evidence="8">
    <location>
        <begin position="158"/>
        <end position="178"/>
    </location>
</feature>
<dbReference type="SUPFAM" id="SSF52540">
    <property type="entry name" value="P-loop containing nucleoside triphosphate hydrolases"/>
    <property type="match status" value="2"/>
</dbReference>
<dbReference type="InterPro" id="IPR039421">
    <property type="entry name" value="Type_1_exporter"/>
</dbReference>
<dbReference type="InterPro" id="IPR011527">
    <property type="entry name" value="ABC1_TM_dom"/>
</dbReference>
<dbReference type="STRING" id="995060.SAMN04487904_10654"/>
<feature type="domain" description="ABC transmembrane type-1" evidence="10">
    <location>
        <begin position="607"/>
        <end position="859"/>
    </location>
</feature>
<dbReference type="Gene3D" id="3.40.50.300">
    <property type="entry name" value="P-loop containing nucleotide triphosphate hydrolases"/>
    <property type="match status" value="2"/>
</dbReference>
<dbReference type="InterPro" id="IPR036640">
    <property type="entry name" value="ABC1_TM_sf"/>
</dbReference>
<evidence type="ECO:0000256" key="1">
    <source>
        <dbReference type="ARBA" id="ARBA00004651"/>
    </source>
</evidence>
<dbReference type="AlphaFoldDB" id="A0A1I7A642"/>
<protein>
    <submittedName>
        <fullName evidence="11">ATP-binding cassette, subfamily C, CydCD</fullName>
    </submittedName>
</protein>
<dbReference type="InterPro" id="IPR014223">
    <property type="entry name" value="ABC_CydC/D"/>
</dbReference>
<dbReference type="GO" id="GO:0140359">
    <property type="term" value="F:ABC-type transporter activity"/>
    <property type="evidence" value="ECO:0007669"/>
    <property type="project" value="InterPro"/>
</dbReference>
<dbReference type="SMART" id="SM00382">
    <property type="entry name" value="AAA"/>
    <property type="match status" value="2"/>
</dbReference>
<dbReference type="PROSITE" id="PS00211">
    <property type="entry name" value="ABC_TRANSPORTER_1"/>
    <property type="match status" value="1"/>
</dbReference>
<feature type="region of interest" description="Disordered" evidence="7">
    <location>
        <begin position="567"/>
        <end position="597"/>
    </location>
</feature>
<dbReference type="GO" id="GO:0005524">
    <property type="term" value="F:ATP binding"/>
    <property type="evidence" value="ECO:0007669"/>
    <property type="project" value="UniProtKB-KW"/>
</dbReference>
<dbReference type="InterPro" id="IPR003593">
    <property type="entry name" value="AAA+_ATPase"/>
</dbReference>
<feature type="compositionally biased region" description="Basic and acidic residues" evidence="7">
    <location>
        <begin position="573"/>
        <end position="590"/>
    </location>
</feature>
<feature type="compositionally biased region" description="Low complexity" evidence="7">
    <location>
        <begin position="10"/>
        <end position="21"/>
    </location>
</feature>
<dbReference type="InterPro" id="IPR014216">
    <property type="entry name" value="ABC_transptr_CydD"/>
</dbReference>
<sequence length="1159" mass="120151">MTGRSREPNSSPGADSGDGSAVLARGPLGVLPRLSPSTRRALHLSGALAVLSAFALITQAWALADALARVVMHGFDTAAIGDRLAVLCGAVLARGVLGWATASVSARAAAGAKEELRALLLDSALRRGPEWIGRHGAAELTTLATKGLDALDAYFTRYLPALVTAAVVPAIVGFRILLADWTSAAIVLVTVPLIPLFAWLVGRYTESRTSRAAESLRRMSGQLSELVRALPVLTAFGRAEAQREAVRRVSERYRRDSVSTLRIAFLSALVLELCASLSVALVAVSIGMRLVSGDLDLTTGLLVLVLAPECYLPLRNAGAAHHASEDGLEAVRRVEEVRFEPPDAGQGTSSPAPSGIPSAAGIANAAGVPSAAPLRVTGLRVARREGHAPDGLDFTAPPGRVTRLEGFGGIGPSGSGKSTTFAVLLGFTTPESGTLRYGETEIDRPDSASWRATVAWIPQRPAFSGGTVTDELLLAVSDQPDGTADHIDEVLRAAAAEHLAGRPIDSLSTGERQRVAVARGLLRLRGRARVLLADEPTAHLDAATAAHVVAALRDAAESGAVVVLASHRPGPAELRESPPDDHERGTEHSPDASGPTRVRELVTARGVGGAALGVLSLLSGIALTATSAWLIARAAQQPPVLTLSVAAVGVRTFALSRAVLRYVERLATHDAAFRLAGRLRERLWDGLVRWGPARTAALVRGDGAARLVDDTDNVRDLVPRVLGPPLTAVGVGGGAVVVQALVLPEAGLLLAVALLLAGVLAPLVALAVQRHAAAVVAAGRREVSIRVLGLLESAAELLSFGAAGERRAELARADAKLAREARRAASGEGAAGAVVTLVMGAAVIGCTALAARAVAAGELAPVLAPLLALVPMAATEAVSELPTAAQQWLPLLRAQQRLSPFLSDSDLAEGALSDGALSERDGSAEDGKRPVTVSGASETDPAREPPIAPGEVLLEDVRARWPGADVPALSGVTLRVPPGSHVAVVGDSGSGKSTTLAVLAGLLPVTSGTCAVGGRVAWCPQDPQLVSTTIRENLRLADPTADDRRLAATLRSAGLRGWEDSLDTVVGTGGTELSGGEARRLALARVLLVPDAEVLLLDEPTAHLDEPTALELLDTLERESHGRTVVRVTHHDREVHRADLVVRIRHGYAAAVHRSAHPA</sequence>
<feature type="domain" description="ABC transporter" evidence="9">
    <location>
        <begin position="374"/>
        <end position="609"/>
    </location>
</feature>
<dbReference type="Pfam" id="PF00005">
    <property type="entry name" value="ABC_tran"/>
    <property type="match status" value="2"/>
</dbReference>
<feature type="transmembrane region" description="Helical" evidence="8">
    <location>
        <begin position="607"/>
        <end position="632"/>
    </location>
</feature>
<dbReference type="NCBIfam" id="TIGR02857">
    <property type="entry name" value="CydD"/>
    <property type="match status" value="1"/>
</dbReference>
<keyword evidence="12" id="KW-1185">Reference proteome</keyword>
<dbReference type="NCBIfam" id="TIGR02868">
    <property type="entry name" value="CydC"/>
    <property type="match status" value="1"/>
</dbReference>
<gene>
    <name evidence="11" type="ORF">SAMN04487904_10654</name>
</gene>
<dbReference type="GO" id="GO:0034775">
    <property type="term" value="P:glutathione transmembrane transport"/>
    <property type="evidence" value="ECO:0007669"/>
    <property type="project" value="InterPro"/>
</dbReference>
<dbReference type="RefSeq" id="WP_217643477.1">
    <property type="nucleotide sequence ID" value="NZ_FPAT01000006.1"/>
</dbReference>
<evidence type="ECO:0000256" key="4">
    <source>
        <dbReference type="ARBA" id="ARBA00022840"/>
    </source>
</evidence>
<comment type="subcellular location">
    <subcellularLocation>
        <location evidence="1">Cell membrane</location>
        <topology evidence="1">Multi-pass membrane protein</topology>
    </subcellularLocation>
</comment>
<accession>A0A1I7A642</accession>
<feature type="transmembrane region" description="Helical" evidence="8">
    <location>
        <begin position="41"/>
        <end position="64"/>
    </location>
</feature>
<feature type="transmembrane region" description="Helical" evidence="8">
    <location>
        <begin position="829"/>
        <end position="851"/>
    </location>
</feature>
<dbReference type="PROSITE" id="PS50893">
    <property type="entry name" value="ABC_TRANSPORTER_2"/>
    <property type="match status" value="2"/>
</dbReference>
<evidence type="ECO:0000256" key="6">
    <source>
        <dbReference type="ARBA" id="ARBA00023136"/>
    </source>
</evidence>
<evidence type="ECO:0000256" key="7">
    <source>
        <dbReference type="SAM" id="MobiDB-lite"/>
    </source>
</evidence>
<feature type="domain" description="ABC transporter" evidence="9">
    <location>
        <begin position="952"/>
        <end position="1159"/>
    </location>
</feature>
<evidence type="ECO:0000313" key="11">
    <source>
        <dbReference type="EMBL" id="SFT70394.1"/>
    </source>
</evidence>
<dbReference type="CDD" id="cd03228">
    <property type="entry name" value="ABCC_MRP_Like"/>
    <property type="match status" value="1"/>
</dbReference>
<reference evidence="12" key="1">
    <citation type="submission" date="2016-10" db="EMBL/GenBank/DDBJ databases">
        <authorList>
            <person name="Varghese N."/>
            <person name="Submissions S."/>
        </authorList>
    </citation>
    <scope>NUCLEOTIDE SEQUENCE [LARGE SCALE GENOMIC DNA]</scope>
    <source>
        <strain evidence="12">DSM 45501</strain>
    </source>
</reference>
<feature type="transmembrane region" description="Helical" evidence="8">
    <location>
        <begin position="84"/>
        <end position="104"/>
    </location>
</feature>
<dbReference type="InterPro" id="IPR027417">
    <property type="entry name" value="P-loop_NTPase"/>
</dbReference>
<dbReference type="Gene3D" id="1.20.1560.10">
    <property type="entry name" value="ABC transporter type 1, transmembrane domain"/>
    <property type="match status" value="2"/>
</dbReference>
<evidence type="ECO:0000256" key="2">
    <source>
        <dbReference type="ARBA" id="ARBA00022692"/>
    </source>
</evidence>
<evidence type="ECO:0000256" key="3">
    <source>
        <dbReference type="ARBA" id="ARBA00022741"/>
    </source>
</evidence>
<dbReference type="PANTHER" id="PTHR24221:SF590">
    <property type="entry name" value="COMPONENT LINKED WITH THE ASSEMBLY OF CYTOCHROME' TRANSPORT TRANSMEMBRANE ATP-BINDING PROTEIN ABC TRANSPORTER CYDD-RELATED"/>
    <property type="match status" value="1"/>
</dbReference>
<dbReference type="GO" id="GO:0045454">
    <property type="term" value="P:cell redox homeostasis"/>
    <property type="evidence" value="ECO:0007669"/>
    <property type="project" value="InterPro"/>
</dbReference>
<dbReference type="GO" id="GO:0016887">
    <property type="term" value="F:ATP hydrolysis activity"/>
    <property type="evidence" value="ECO:0007669"/>
    <property type="project" value="InterPro"/>
</dbReference>
<feature type="region of interest" description="Disordered" evidence="7">
    <location>
        <begin position="1"/>
        <end position="21"/>
    </location>
</feature>
<feature type="compositionally biased region" description="Basic and acidic residues" evidence="7">
    <location>
        <begin position="917"/>
        <end position="929"/>
    </location>
</feature>
<dbReference type="InterPro" id="IPR017871">
    <property type="entry name" value="ABC_transporter-like_CS"/>
</dbReference>
<dbReference type="Pfam" id="PF00664">
    <property type="entry name" value="ABC_membrane"/>
    <property type="match status" value="1"/>
</dbReference>
<feature type="transmembrane region" description="Helical" evidence="8">
    <location>
        <begin position="721"/>
        <end position="742"/>
    </location>
</feature>
<evidence type="ECO:0000259" key="9">
    <source>
        <dbReference type="PROSITE" id="PS50893"/>
    </source>
</evidence>
<proteinExistence type="predicted"/>
<dbReference type="SUPFAM" id="SSF90123">
    <property type="entry name" value="ABC transporter transmembrane region"/>
    <property type="match status" value="2"/>
</dbReference>
<feature type="transmembrane region" description="Helical" evidence="8">
    <location>
        <begin position="748"/>
        <end position="768"/>
    </location>
</feature>
<evidence type="ECO:0000259" key="10">
    <source>
        <dbReference type="PROSITE" id="PS50929"/>
    </source>
</evidence>
<keyword evidence="5 8" id="KW-1133">Transmembrane helix</keyword>
<keyword evidence="6 8" id="KW-0472">Membrane</keyword>
<dbReference type="PROSITE" id="PS50929">
    <property type="entry name" value="ABC_TM1F"/>
    <property type="match status" value="2"/>
</dbReference>
<organism evidence="11 12">
    <name type="scientific">Actinopolyspora righensis</name>
    <dbReference type="NCBI Taxonomy" id="995060"/>
    <lineage>
        <taxon>Bacteria</taxon>
        <taxon>Bacillati</taxon>
        <taxon>Actinomycetota</taxon>
        <taxon>Actinomycetes</taxon>
        <taxon>Actinopolysporales</taxon>
        <taxon>Actinopolysporaceae</taxon>
        <taxon>Actinopolyspora</taxon>
        <taxon>Actinopolyspora alba group</taxon>
    </lineage>
</organism>
<keyword evidence="2 8" id="KW-0812">Transmembrane</keyword>